<dbReference type="Gene3D" id="3.30.300.30">
    <property type="match status" value="1"/>
</dbReference>
<dbReference type="Pfam" id="PF00501">
    <property type="entry name" value="AMP-binding"/>
    <property type="match status" value="1"/>
</dbReference>
<evidence type="ECO:0000256" key="4">
    <source>
        <dbReference type="ARBA" id="ARBA00022840"/>
    </source>
</evidence>
<protein>
    <submittedName>
        <fullName evidence="7">Acetoacetate--CoA ligase</fullName>
    </submittedName>
</protein>
<evidence type="ECO:0000313" key="7">
    <source>
        <dbReference type="EMBL" id="GAA0742582.1"/>
    </source>
</evidence>
<dbReference type="Proteomes" id="UP001500279">
    <property type="component" value="Unassembled WGS sequence"/>
</dbReference>
<dbReference type="GO" id="GO:0016874">
    <property type="term" value="F:ligase activity"/>
    <property type="evidence" value="ECO:0007669"/>
    <property type="project" value="UniProtKB-KW"/>
</dbReference>
<feature type="domain" description="AMP-dependent synthetase/ligase" evidence="5">
    <location>
        <begin position="93"/>
        <end position="432"/>
    </location>
</feature>
<dbReference type="InterPro" id="IPR020845">
    <property type="entry name" value="AMP-binding_CS"/>
</dbReference>
<dbReference type="PANTHER" id="PTHR42921:SF1">
    <property type="entry name" value="ACETOACETYL-COA SYNTHETASE"/>
    <property type="match status" value="1"/>
</dbReference>
<keyword evidence="4" id="KW-0067">ATP-binding</keyword>
<name>A0ABN1JM49_9BURK</name>
<evidence type="ECO:0000256" key="1">
    <source>
        <dbReference type="ARBA" id="ARBA00006432"/>
    </source>
</evidence>
<comment type="similarity">
    <text evidence="1">Belongs to the ATP-dependent AMP-binding enzyme family.</text>
</comment>
<dbReference type="InterPro" id="IPR000873">
    <property type="entry name" value="AMP-dep_synth/lig_dom"/>
</dbReference>
<dbReference type="NCBIfam" id="TIGR01217">
    <property type="entry name" value="ac_ac_CoA_syn"/>
    <property type="match status" value="1"/>
</dbReference>
<dbReference type="InterPro" id="IPR045851">
    <property type="entry name" value="AMP-bd_C_sf"/>
</dbReference>
<accession>A0ABN1JM49</accession>
<evidence type="ECO:0000256" key="2">
    <source>
        <dbReference type="ARBA" id="ARBA00022598"/>
    </source>
</evidence>
<sequence>MTRDAAALPEPQLIRFERWLEARSGRRFASYDALWQWSVDELESFWQAVWEYFDLQSPTPHRTVLAERRMPGAQWFPGAQVSYAQQVLRHADAAHAAGHPAIVWTDEPGLARGELRQLDWPSLRRQVGLLAARLQALGVQRGDRVAALLPNRPETIVAFLACASLGAVWSVCSPDMGPVAVLDRWRQIAPVALIACDGYRHGGQAHDRRALVAQLQQTLPSLKLQVAVDVLDLPWDDAGGGCPRLDFSALVADALLPGEAQVPAPLAPAWLPFDHPLWIVYSSGTTGLPKPIVHGHGGVVLEALKMGGLHNDLAPSAVGGDRFHWYSSTGWIMWNSQVAGLLSGTTVCLFDGSPAAPANGHSGAPDWSTLWRFAGLAGCTFFGAGAAFYAACLKAGVAPQQVADLHRLRAVGSTGSPLAPECYEWIWQQLPRPGGRPIWISCISGGTDFAGAFLAGTPALPVVAGEMQCRCLGAAVQAFSEPDDEGRGRPLIDEVGELVCTAPMPSMPLYFWGDQPPGPQGQRLHDSYFDTYPGVWRHGDWLRIVPHPDAGAAGAIIYGRSDATINRHGIRMGTAELYRAVEAEPEVLDSLVVDLEYLGRPSFMPLFVVLREGLALDEALVARLKAGIRQALSPRHVPDVVLQVPAVPRTLSGKKMELPVKKLLLGEAAEKVLNPDAMANAGAVGWFVSYAQQRLAG</sequence>
<feature type="domain" description="Acetyl-coenzyme A synthetase N-terminal" evidence="6">
    <location>
        <begin position="31"/>
        <end position="85"/>
    </location>
</feature>
<keyword evidence="8" id="KW-1185">Reference proteome</keyword>
<dbReference type="InterPro" id="IPR005914">
    <property type="entry name" value="Acac_CoA_synth"/>
</dbReference>
<dbReference type="Gene3D" id="3.40.50.12780">
    <property type="entry name" value="N-terminal domain of ligase-like"/>
    <property type="match status" value="1"/>
</dbReference>
<dbReference type="Pfam" id="PF16177">
    <property type="entry name" value="ACAS_N"/>
    <property type="match status" value="1"/>
</dbReference>
<proteinExistence type="inferred from homology"/>
<reference evidence="7 8" key="1">
    <citation type="journal article" date="2019" name="Int. J. Syst. Evol. Microbiol.">
        <title>The Global Catalogue of Microorganisms (GCM) 10K type strain sequencing project: providing services to taxonomists for standard genome sequencing and annotation.</title>
        <authorList>
            <consortium name="The Broad Institute Genomics Platform"/>
            <consortium name="The Broad Institute Genome Sequencing Center for Infectious Disease"/>
            <person name="Wu L."/>
            <person name="Ma J."/>
        </authorList>
    </citation>
    <scope>NUCLEOTIDE SEQUENCE [LARGE SCALE GENOMIC DNA]</scope>
    <source>
        <strain evidence="7 8">JCM 15503</strain>
    </source>
</reference>
<evidence type="ECO:0000259" key="5">
    <source>
        <dbReference type="Pfam" id="PF00501"/>
    </source>
</evidence>
<gene>
    <name evidence="7" type="ORF">GCM10009107_06250</name>
</gene>
<evidence type="ECO:0000256" key="3">
    <source>
        <dbReference type="ARBA" id="ARBA00022741"/>
    </source>
</evidence>
<organism evidence="7 8">
    <name type="scientific">Ideonella azotifigens</name>
    <dbReference type="NCBI Taxonomy" id="513160"/>
    <lineage>
        <taxon>Bacteria</taxon>
        <taxon>Pseudomonadati</taxon>
        <taxon>Pseudomonadota</taxon>
        <taxon>Betaproteobacteria</taxon>
        <taxon>Burkholderiales</taxon>
        <taxon>Sphaerotilaceae</taxon>
        <taxon>Ideonella</taxon>
    </lineage>
</organism>
<dbReference type="InterPro" id="IPR042099">
    <property type="entry name" value="ANL_N_sf"/>
</dbReference>
<evidence type="ECO:0000259" key="6">
    <source>
        <dbReference type="Pfam" id="PF16177"/>
    </source>
</evidence>
<keyword evidence="3" id="KW-0547">Nucleotide-binding</keyword>
<dbReference type="PANTHER" id="PTHR42921">
    <property type="entry name" value="ACETOACETYL-COA SYNTHETASE"/>
    <property type="match status" value="1"/>
</dbReference>
<comment type="caution">
    <text evidence="7">The sequence shown here is derived from an EMBL/GenBank/DDBJ whole genome shotgun (WGS) entry which is preliminary data.</text>
</comment>
<dbReference type="SUPFAM" id="SSF56801">
    <property type="entry name" value="Acetyl-CoA synthetase-like"/>
    <property type="match status" value="1"/>
</dbReference>
<dbReference type="PROSITE" id="PS00455">
    <property type="entry name" value="AMP_BINDING"/>
    <property type="match status" value="1"/>
</dbReference>
<evidence type="ECO:0000313" key="8">
    <source>
        <dbReference type="Proteomes" id="UP001500279"/>
    </source>
</evidence>
<keyword evidence="2 7" id="KW-0436">Ligase</keyword>
<dbReference type="NCBIfam" id="NF002937">
    <property type="entry name" value="PRK03584.1"/>
    <property type="match status" value="1"/>
</dbReference>
<dbReference type="EMBL" id="BAAAEW010000004">
    <property type="protein sequence ID" value="GAA0742582.1"/>
    <property type="molecule type" value="Genomic_DNA"/>
</dbReference>
<dbReference type="RefSeq" id="WP_231010346.1">
    <property type="nucleotide sequence ID" value="NZ_BAAAEW010000004.1"/>
</dbReference>
<dbReference type="InterPro" id="IPR032387">
    <property type="entry name" value="ACAS_N"/>
</dbReference>